<comment type="caution">
    <text evidence="9">The sequence shown here is derived from an EMBL/GenBank/DDBJ whole genome shotgun (WGS) entry which is preliminary data.</text>
</comment>
<evidence type="ECO:0000256" key="7">
    <source>
        <dbReference type="ARBA" id="ARBA00023136"/>
    </source>
</evidence>
<evidence type="ECO:0000313" key="10">
    <source>
        <dbReference type="Proteomes" id="UP000094580"/>
    </source>
</evidence>
<feature type="transmembrane region" description="Helical" evidence="8">
    <location>
        <begin position="80"/>
        <end position="99"/>
    </location>
</feature>
<evidence type="ECO:0000256" key="5">
    <source>
        <dbReference type="ARBA" id="ARBA00022692"/>
    </source>
</evidence>
<keyword evidence="5 8" id="KW-0812">Transmembrane</keyword>
<accession>A0ABX2ZSA5</accession>
<feature type="transmembrane region" description="Helical" evidence="8">
    <location>
        <begin position="303"/>
        <end position="320"/>
    </location>
</feature>
<proteinExistence type="inferred from homology"/>
<evidence type="ECO:0000256" key="6">
    <source>
        <dbReference type="ARBA" id="ARBA00022989"/>
    </source>
</evidence>
<evidence type="ECO:0000313" key="9">
    <source>
        <dbReference type="EMBL" id="ODG92633.1"/>
    </source>
</evidence>
<evidence type="ECO:0000256" key="3">
    <source>
        <dbReference type="ARBA" id="ARBA00022448"/>
    </source>
</evidence>
<dbReference type="EMBL" id="MDKC01000006">
    <property type="protein sequence ID" value="ODG92633.1"/>
    <property type="molecule type" value="Genomic_DNA"/>
</dbReference>
<keyword evidence="6 8" id="KW-1133">Transmembrane helix</keyword>
<evidence type="ECO:0000256" key="1">
    <source>
        <dbReference type="ARBA" id="ARBA00004141"/>
    </source>
</evidence>
<dbReference type="RefSeq" id="WP_069033060.1">
    <property type="nucleotide sequence ID" value="NZ_MDKC01000006.1"/>
</dbReference>
<evidence type="ECO:0000256" key="4">
    <source>
        <dbReference type="ARBA" id="ARBA00022544"/>
    </source>
</evidence>
<dbReference type="PANTHER" id="PTHR34975">
    <property type="entry name" value="SPORE GERMINATION PROTEIN A2"/>
    <property type="match status" value="1"/>
</dbReference>
<gene>
    <name evidence="9" type="ORF">BED47_18255</name>
</gene>
<keyword evidence="7 8" id="KW-0472">Membrane</keyword>
<reference evidence="9 10" key="1">
    <citation type="submission" date="2016-07" db="EMBL/GenBank/DDBJ databases">
        <authorList>
            <person name="Townsley L."/>
            <person name="Shank E.A."/>
        </authorList>
    </citation>
    <scope>NUCLEOTIDE SEQUENCE [LARGE SCALE GENOMIC DNA]</scope>
    <source>
        <strain evidence="9 10">CH01</strain>
    </source>
</reference>
<dbReference type="NCBIfam" id="TIGR00912">
    <property type="entry name" value="2A0309"/>
    <property type="match status" value="1"/>
</dbReference>
<comment type="subcellular location">
    <subcellularLocation>
        <location evidence="1">Membrane</location>
        <topology evidence="1">Multi-pass membrane protein</topology>
    </subcellularLocation>
</comment>
<dbReference type="InterPro" id="IPR004761">
    <property type="entry name" value="Spore_GerAB"/>
</dbReference>
<keyword evidence="3" id="KW-0813">Transport</keyword>
<feature type="transmembrane region" description="Helical" evidence="8">
    <location>
        <begin position="185"/>
        <end position="203"/>
    </location>
</feature>
<evidence type="ECO:0000256" key="2">
    <source>
        <dbReference type="ARBA" id="ARBA00007998"/>
    </source>
</evidence>
<feature type="transmembrane region" description="Helical" evidence="8">
    <location>
        <begin position="7"/>
        <end position="27"/>
    </location>
</feature>
<name>A0ABX2ZSA5_9BACI</name>
<evidence type="ECO:0008006" key="11">
    <source>
        <dbReference type="Google" id="ProtNLM"/>
    </source>
</evidence>
<evidence type="ECO:0000256" key="8">
    <source>
        <dbReference type="SAM" id="Phobius"/>
    </source>
</evidence>
<organism evidence="9 10">
    <name type="scientific">Gottfriedia luciferensis</name>
    <dbReference type="NCBI Taxonomy" id="178774"/>
    <lineage>
        <taxon>Bacteria</taxon>
        <taxon>Bacillati</taxon>
        <taxon>Bacillota</taxon>
        <taxon>Bacilli</taxon>
        <taxon>Bacillales</taxon>
        <taxon>Bacillaceae</taxon>
        <taxon>Gottfriedia</taxon>
    </lineage>
</organism>
<dbReference type="Proteomes" id="UP000094580">
    <property type="component" value="Unassembled WGS sequence"/>
</dbReference>
<feature type="transmembrane region" description="Helical" evidence="8">
    <location>
        <begin position="39"/>
        <end position="60"/>
    </location>
</feature>
<feature type="transmembrane region" description="Helical" evidence="8">
    <location>
        <begin position="215"/>
        <end position="237"/>
    </location>
</feature>
<keyword evidence="4" id="KW-0309">Germination</keyword>
<sequence length="365" mass="42388">MNNEKIFISAALILVLLSSLFMNHFIMISALLDIAGRDAWLSVVIALPFLLVWLCILYYIMRKTKQKSVTLLIKQNYGNLAFSIIVIPLLAFLLINTYITLKSISYWITVIYLPKTPTIVIEVCLLMICTYCAYAGLSSIAVISVFFIPFILIFDFFLNGANIQFMHINWMKPMLQNGWNPIFKGSFFIAGGYIELLFLLLIQHRINKEIRFWQIFFLGILMLISSIFPLFYSISLFGPQLSEKMRYPVYEQWRLLGIGHFIQHVDFFSVFQFMSCSFIRISLTIYIFVDILNIRSKSRLKKMFWALSFVLLVAVCIPVTDLKLHSFMKHNYVPIFVPVIFLISILIVLFVLKIKVNLKGDESHI</sequence>
<feature type="transmembrane region" description="Helical" evidence="8">
    <location>
        <begin position="270"/>
        <end position="291"/>
    </location>
</feature>
<feature type="transmembrane region" description="Helical" evidence="8">
    <location>
        <begin position="332"/>
        <end position="352"/>
    </location>
</feature>
<dbReference type="PANTHER" id="PTHR34975:SF2">
    <property type="entry name" value="SPORE GERMINATION PROTEIN A2"/>
    <property type="match status" value="1"/>
</dbReference>
<protein>
    <recommendedName>
        <fullName evidence="11">Spore germination protein (Amino acid permease)</fullName>
    </recommendedName>
</protein>
<comment type="similarity">
    <text evidence="2">Belongs to the amino acid-polyamine-organocation (APC) superfamily. Spore germination protein (SGP) (TC 2.A.3.9) family.</text>
</comment>
<dbReference type="Pfam" id="PF03845">
    <property type="entry name" value="Spore_permease"/>
    <property type="match status" value="1"/>
</dbReference>
<keyword evidence="10" id="KW-1185">Reference proteome</keyword>